<evidence type="ECO:0000313" key="1">
    <source>
        <dbReference type="EMBL" id="AUX08470.1"/>
    </source>
</evidence>
<keyword evidence="2" id="KW-1185">Reference proteome</keyword>
<dbReference type="EMBL" id="CP025066">
    <property type="protein sequence ID" value="AUX08470.1"/>
    <property type="molecule type" value="Genomic_DNA"/>
</dbReference>
<proteinExistence type="predicted"/>
<sequence>MNDRVLVAAAIAVLLLAGIAVGLSLGLHERGEYEWTTVTIEDGDTGDRLATVDARIADTPEKRYTGLSNTGELAPEEGMWFVHDEPGTYGYVMRDMSFPIDIVFVDADGTITTIHEAPVEEDQSSLTTYTGYGQFVLEVNLGFTDDYGIEEGDRVREPIYSPADERDETP</sequence>
<dbReference type="AlphaFoldDB" id="A0A343TH98"/>
<dbReference type="Gene3D" id="2.60.120.1140">
    <property type="entry name" value="Protein of unknown function DUF192"/>
    <property type="match status" value="1"/>
</dbReference>
<dbReference type="OrthoDB" id="6763at2157"/>
<evidence type="ECO:0008006" key="3">
    <source>
        <dbReference type="Google" id="ProtNLM"/>
    </source>
</evidence>
<dbReference type="PANTHER" id="PTHR37953:SF1">
    <property type="entry name" value="UPF0127 PROTEIN MJ1496"/>
    <property type="match status" value="1"/>
</dbReference>
<accession>A0A343TH98</accession>
<reference evidence="2" key="1">
    <citation type="submission" date="2017-11" db="EMBL/GenBank/DDBJ databases">
        <title>Phenotypic and genomic properties of facultatively anaerobic sulfur-reducing natronoarchaea from hypersaline soda lakes.</title>
        <authorList>
            <person name="Sorokin D.Y."/>
            <person name="Kublanov I.V."/>
            <person name="Roman P."/>
            <person name="Sinninghe Damste J.S."/>
            <person name="Golyshin P.N."/>
            <person name="Rojo D."/>
            <person name="Ciordia S."/>
            <person name="Mena M.D.C."/>
            <person name="Ferrer M."/>
            <person name="Messina E."/>
            <person name="Smedile F."/>
            <person name="La Spada G."/>
            <person name="La Cono V."/>
            <person name="Yakimov M.M."/>
        </authorList>
    </citation>
    <scope>NUCLEOTIDE SEQUENCE [LARGE SCALE GENOMIC DNA]</scope>
    <source>
        <strain evidence="2">AArc-Sl</strain>
    </source>
</reference>
<dbReference type="InterPro" id="IPR003795">
    <property type="entry name" value="DUF192"/>
</dbReference>
<dbReference type="RefSeq" id="WP_119815450.1">
    <property type="nucleotide sequence ID" value="NZ_CP025066.1"/>
</dbReference>
<evidence type="ECO:0000313" key="2">
    <source>
        <dbReference type="Proteomes" id="UP000263012"/>
    </source>
</evidence>
<organism evidence="1 2">
    <name type="scientific">Halalkaliarchaeum desulfuricum</name>
    <dbReference type="NCBI Taxonomy" id="2055893"/>
    <lineage>
        <taxon>Archaea</taxon>
        <taxon>Methanobacteriati</taxon>
        <taxon>Methanobacteriota</taxon>
        <taxon>Stenosarchaea group</taxon>
        <taxon>Halobacteria</taxon>
        <taxon>Halobacteriales</taxon>
        <taxon>Haloferacaceae</taxon>
        <taxon>Halalkaliarchaeum</taxon>
    </lineage>
</organism>
<dbReference type="KEGG" id="hdf:AArcSl_0827"/>
<dbReference type="InterPro" id="IPR038695">
    <property type="entry name" value="Saro_0823-like_sf"/>
</dbReference>
<protein>
    <recommendedName>
        <fullName evidence="3">DUF192 domain-containing protein</fullName>
    </recommendedName>
</protein>
<dbReference type="Proteomes" id="UP000263012">
    <property type="component" value="Chromosome"/>
</dbReference>
<dbReference type="GeneID" id="37877172"/>
<dbReference type="PANTHER" id="PTHR37953">
    <property type="entry name" value="UPF0127 PROTEIN MJ1496"/>
    <property type="match status" value="1"/>
</dbReference>
<dbReference type="Pfam" id="PF02643">
    <property type="entry name" value="DUF192"/>
    <property type="match status" value="1"/>
</dbReference>
<gene>
    <name evidence="1" type="ORF">AArcSl_0827</name>
</gene>
<name>A0A343TH98_9EURY</name>